<organism evidence="3 4">
    <name type="scientific">Aliiglaciecola litoralis</name>
    <dbReference type="NCBI Taxonomy" id="582857"/>
    <lineage>
        <taxon>Bacteria</taxon>
        <taxon>Pseudomonadati</taxon>
        <taxon>Pseudomonadota</taxon>
        <taxon>Gammaproteobacteria</taxon>
        <taxon>Alteromonadales</taxon>
        <taxon>Alteromonadaceae</taxon>
        <taxon>Aliiglaciecola</taxon>
    </lineage>
</organism>
<keyword evidence="1" id="KW-0812">Transmembrane</keyword>
<dbReference type="RefSeq" id="WP_343862338.1">
    <property type="nucleotide sequence ID" value="NZ_BAAAFD010000015.1"/>
</dbReference>
<name>A0ABP3X784_9ALTE</name>
<protein>
    <recommendedName>
        <fullName evidence="2">CHAT domain-containing protein</fullName>
    </recommendedName>
</protein>
<feature type="domain" description="CHAT" evidence="2">
    <location>
        <begin position="14"/>
        <end position="169"/>
    </location>
</feature>
<feature type="transmembrane region" description="Helical" evidence="1">
    <location>
        <begin position="590"/>
        <end position="610"/>
    </location>
</feature>
<proteinExistence type="predicted"/>
<evidence type="ECO:0000259" key="2">
    <source>
        <dbReference type="Pfam" id="PF12770"/>
    </source>
</evidence>
<comment type="caution">
    <text evidence="3">The sequence shown here is derived from an EMBL/GenBank/DDBJ whole genome shotgun (WGS) entry which is preliminary data.</text>
</comment>
<gene>
    <name evidence="3" type="ORF">GCM10009114_35020</name>
</gene>
<dbReference type="Pfam" id="PF12770">
    <property type="entry name" value="CHAT"/>
    <property type="match status" value="1"/>
</dbReference>
<feature type="transmembrane region" description="Helical" evidence="1">
    <location>
        <begin position="533"/>
        <end position="553"/>
    </location>
</feature>
<evidence type="ECO:0000256" key="1">
    <source>
        <dbReference type="SAM" id="Phobius"/>
    </source>
</evidence>
<keyword evidence="1" id="KW-0472">Membrane</keyword>
<feature type="transmembrane region" description="Helical" evidence="1">
    <location>
        <begin position="559"/>
        <end position="578"/>
    </location>
</feature>
<dbReference type="Proteomes" id="UP001500359">
    <property type="component" value="Unassembled WGS sequence"/>
</dbReference>
<sequence>MNMVAELPVVFLAFANDQDRHLATLKEESRAIFQALQPLEQINALAIHREESAEFDELYADLLSYRDRIVIFHYAGHADGSTLQLEGGTGGAGGIAGLLGQQSSLKLVFLNGCATKNQVKLLHDAGVPAVIATAVKISDSKATKLSTAFYAALAEGHSIYEAFESARNYIEGKFATDNEVSISVNRHPNFDFSDQDEPASVEFAWTLYTRADAIDDLEQWRLPSAREAWQIQLHDSQGPIKDPDGEPIHTQYRQRLRSIKAISCQQCSLVSSYNETAPEFCPLCGGTDLQRLDVNTAIPDCQIPFSISEQEARTKAAGALGLTDEQSIQLIKIQVPFWQFDIDTQTGVTGQQGQIKDVHAQDLELEWQDINEQINLTVSDYLVPAFRQSQPTTIQTDDWYWELDKAQAMSQLELSTTLVPLEVSVQEAFVTLGNGLRQEIEAEAVATIGGQQQKNISTEIRYTQIRLRSILLPHWCACVAQAEQKTSLLINGQSGALKIPQTSGIPSLNQQGNLSMNNSNGPSASSEKSSMWVSIYSGAGIGVMVGLLMGLAAPQGADAKSIVAVFIGAVGVGLAALLGLNDQHFSMAKGLRIGSFGLAVAISGLAGIYVRDNSLLSPNITQRATELKAIFPQMSEDKLLSLLSSSGTTTTDADGKVTKTSGQLRDVRSAMFSVDRSPSTCSLLSRINEDRLSADGALKIFRYRDEQGTLGWKNLADQVEKKLSVESDQKAFLFIARDAVCGRVPNAQQVKPESAQCQNLLAQAGASSNLKSAFGKDTHLNQILTLVDERISKQNQDLALEMLVPVLCSAKITQE</sequence>
<keyword evidence="1" id="KW-1133">Transmembrane helix</keyword>
<evidence type="ECO:0000313" key="4">
    <source>
        <dbReference type="Proteomes" id="UP001500359"/>
    </source>
</evidence>
<dbReference type="InterPro" id="IPR024983">
    <property type="entry name" value="CHAT_dom"/>
</dbReference>
<keyword evidence="4" id="KW-1185">Reference proteome</keyword>
<accession>A0ABP3X784</accession>
<dbReference type="EMBL" id="BAAAFD010000015">
    <property type="protein sequence ID" value="GAA0859870.1"/>
    <property type="molecule type" value="Genomic_DNA"/>
</dbReference>
<evidence type="ECO:0000313" key="3">
    <source>
        <dbReference type="EMBL" id="GAA0859870.1"/>
    </source>
</evidence>
<reference evidence="4" key="1">
    <citation type="journal article" date="2019" name="Int. J. Syst. Evol. Microbiol.">
        <title>The Global Catalogue of Microorganisms (GCM) 10K type strain sequencing project: providing services to taxonomists for standard genome sequencing and annotation.</title>
        <authorList>
            <consortium name="The Broad Institute Genomics Platform"/>
            <consortium name="The Broad Institute Genome Sequencing Center for Infectious Disease"/>
            <person name="Wu L."/>
            <person name="Ma J."/>
        </authorList>
    </citation>
    <scope>NUCLEOTIDE SEQUENCE [LARGE SCALE GENOMIC DNA]</scope>
    <source>
        <strain evidence="4">JCM 15896</strain>
    </source>
</reference>